<name>A0A7S3CIL2_9SPIT</name>
<dbReference type="InterPro" id="IPR050930">
    <property type="entry name" value="MFS_Vesicular_Transporter"/>
</dbReference>
<dbReference type="GO" id="GO:0022857">
    <property type="term" value="F:transmembrane transporter activity"/>
    <property type="evidence" value="ECO:0007669"/>
    <property type="project" value="TreeGrafter"/>
</dbReference>
<organism evidence="7">
    <name type="scientific">Strombidium rassoulzadegani</name>
    <dbReference type="NCBI Taxonomy" id="1082188"/>
    <lineage>
        <taxon>Eukaryota</taxon>
        <taxon>Sar</taxon>
        <taxon>Alveolata</taxon>
        <taxon>Ciliophora</taxon>
        <taxon>Intramacronucleata</taxon>
        <taxon>Spirotrichea</taxon>
        <taxon>Oligotrichia</taxon>
        <taxon>Strombidiidae</taxon>
        <taxon>Strombidium</taxon>
    </lineage>
</organism>
<feature type="transmembrane region" description="Helical" evidence="6">
    <location>
        <begin position="54"/>
        <end position="76"/>
    </location>
</feature>
<evidence type="ECO:0000256" key="6">
    <source>
        <dbReference type="SAM" id="Phobius"/>
    </source>
</evidence>
<dbReference type="SUPFAM" id="SSF103473">
    <property type="entry name" value="MFS general substrate transporter"/>
    <property type="match status" value="1"/>
</dbReference>
<gene>
    <name evidence="7" type="ORF">SRAS04492_LOCUS1104</name>
</gene>
<comment type="subcellular location">
    <subcellularLocation>
        <location evidence="1">Membrane</location>
        <topology evidence="1">Multi-pass membrane protein</topology>
    </subcellularLocation>
</comment>
<dbReference type="InterPro" id="IPR036259">
    <property type="entry name" value="MFS_trans_sf"/>
</dbReference>
<dbReference type="PANTHER" id="PTHR23506:SF26">
    <property type="entry name" value="MFS-TYPE TRANSPORTER SLC18B1"/>
    <property type="match status" value="1"/>
</dbReference>
<evidence type="ECO:0000256" key="2">
    <source>
        <dbReference type="ARBA" id="ARBA00022448"/>
    </source>
</evidence>
<evidence type="ECO:0000256" key="5">
    <source>
        <dbReference type="ARBA" id="ARBA00023136"/>
    </source>
</evidence>
<evidence type="ECO:0000313" key="7">
    <source>
        <dbReference type="EMBL" id="CAE0229320.1"/>
    </source>
</evidence>
<feature type="transmembrane region" description="Helical" evidence="6">
    <location>
        <begin position="135"/>
        <end position="155"/>
    </location>
</feature>
<keyword evidence="5 6" id="KW-0472">Membrane</keyword>
<dbReference type="Gene3D" id="1.20.1250.20">
    <property type="entry name" value="MFS general substrate transporter like domains"/>
    <property type="match status" value="1"/>
</dbReference>
<dbReference type="PANTHER" id="PTHR23506">
    <property type="entry name" value="GH10249P"/>
    <property type="match status" value="1"/>
</dbReference>
<reference evidence="7" key="1">
    <citation type="submission" date="2021-01" db="EMBL/GenBank/DDBJ databases">
        <authorList>
            <person name="Corre E."/>
            <person name="Pelletier E."/>
            <person name="Niang G."/>
            <person name="Scheremetjew M."/>
            <person name="Finn R."/>
            <person name="Kale V."/>
            <person name="Holt S."/>
            <person name="Cochrane G."/>
            <person name="Meng A."/>
            <person name="Brown T."/>
            <person name="Cohen L."/>
        </authorList>
    </citation>
    <scope>NUCLEOTIDE SEQUENCE</scope>
    <source>
        <strain evidence="7">Ras09</strain>
    </source>
</reference>
<dbReference type="AlphaFoldDB" id="A0A7S3CIL2"/>
<evidence type="ECO:0000256" key="1">
    <source>
        <dbReference type="ARBA" id="ARBA00004141"/>
    </source>
</evidence>
<evidence type="ECO:0000256" key="4">
    <source>
        <dbReference type="ARBA" id="ARBA00022989"/>
    </source>
</evidence>
<keyword evidence="3 6" id="KW-0812">Transmembrane</keyword>
<evidence type="ECO:0000256" key="3">
    <source>
        <dbReference type="ARBA" id="ARBA00022692"/>
    </source>
</evidence>
<keyword evidence="2" id="KW-0813">Transport</keyword>
<protein>
    <submittedName>
        <fullName evidence="7">Uncharacterized protein</fullName>
    </submittedName>
</protein>
<sequence>MMISYNTGFIAVHLEDNFKIDEDKLGYYVSGFTFPYLFSSLLVPVLLKNVARKLQFVSALAFLAVGLIFVGPSLLLGLPEKLYLVMIGLCSNVMVVSVFFVQSIPEIVDALHLKYKIVEGLDDELDDLINDKVSGLYNTVTCLSSLICPIVFGGLYDLVGYRETIDIMMIFILLLTLIFAVFNCGFSFVKRDIEQKEKLRELQRISAEIRQRKLQFKDKIESVRQSLIISK</sequence>
<feature type="transmembrane region" description="Helical" evidence="6">
    <location>
        <begin position="167"/>
        <end position="189"/>
    </location>
</feature>
<feature type="transmembrane region" description="Helical" evidence="6">
    <location>
        <begin position="25"/>
        <end position="47"/>
    </location>
</feature>
<proteinExistence type="predicted"/>
<dbReference type="EMBL" id="HBIA01002054">
    <property type="protein sequence ID" value="CAE0229320.1"/>
    <property type="molecule type" value="Transcribed_RNA"/>
</dbReference>
<keyword evidence="4 6" id="KW-1133">Transmembrane helix</keyword>
<dbReference type="GO" id="GO:0016020">
    <property type="term" value="C:membrane"/>
    <property type="evidence" value="ECO:0007669"/>
    <property type="project" value="UniProtKB-SubCell"/>
</dbReference>
<feature type="transmembrane region" description="Helical" evidence="6">
    <location>
        <begin position="82"/>
        <end position="101"/>
    </location>
</feature>
<accession>A0A7S3CIL2</accession>